<dbReference type="InterPro" id="IPR014729">
    <property type="entry name" value="Rossmann-like_a/b/a_fold"/>
</dbReference>
<dbReference type="Gene3D" id="3.40.50.620">
    <property type="entry name" value="HUPs"/>
    <property type="match status" value="1"/>
</dbReference>
<keyword evidence="2" id="KW-0547">Nucleotide-binding</keyword>
<keyword evidence="3" id="KW-0067">ATP-binding</keyword>
<organism evidence="5 6">
    <name type="scientific">Castilleja foliolosa</name>
    <dbReference type="NCBI Taxonomy" id="1961234"/>
    <lineage>
        <taxon>Eukaryota</taxon>
        <taxon>Viridiplantae</taxon>
        <taxon>Streptophyta</taxon>
        <taxon>Embryophyta</taxon>
        <taxon>Tracheophyta</taxon>
        <taxon>Spermatophyta</taxon>
        <taxon>Magnoliopsida</taxon>
        <taxon>eudicotyledons</taxon>
        <taxon>Gunneridae</taxon>
        <taxon>Pentapetalae</taxon>
        <taxon>asterids</taxon>
        <taxon>lamiids</taxon>
        <taxon>Lamiales</taxon>
        <taxon>Orobanchaceae</taxon>
        <taxon>Pedicularideae</taxon>
        <taxon>Castillejinae</taxon>
        <taxon>Castilleja</taxon>
    </lineage>
</organism>
<protein>
    <recommendedName>
        <fullName evidence="4">tRNA synthetases class I catalytic domain-containing protein</fullName>
    </recommendedName>
</protein>
<dbReference type="AlphaFoldDB" id="A0ABD3CN22"/>
<gene>
    <name evidence="5" type="ORF">CASFOL_024324</name>
</gene>
<feature type="domain" description="tRNA synthetases class I catalytic" evidence="4">
    <location>
        <begin position="6"/>
        <end position="137"/>
    </location>
</feature>
<name>A0ABD3CN22_9LAMI</name>
<evidence type="ECO:0000313" key="5">
    <source>
        <dbReference type="EMBL" id="KAL3631340.1"/>
    </source>
</evidence>
<dbReference type="SUPFAM" id="SSF52374">
    <property type="entry name" value="Nucleotidylyl transferase"/>
    <property type="match status" value="1"/>
</dbReference>
<evidence type="ECO:0000256" key="3">
    <source>
        <dbReference type="ARBA" id="ARBA00022840"/>
    </source>
</evidence>
<keyword evidence="6" id="KW-1185">Reference proteome</keyword>
<evidence type="ECO:0000256" key="2">
    <source>
        <dbReference type="ARBA" id="ARBA00022741"/>
    </source>
</evidence>
<dbReference type="PANTHER" id="PTHR10890">
    <property type="entry name" value="CYSTEINYL-TRNA SYNTHETASE"/>
    <property type="match status" value="1"/>
</dbReference>
<dbReference type="Proteomes" id="UP001632038">
    <property type="component" value="Unassembled WGS sequence"/>
</dbReference>
<accession>A0ABD3CN22</accession>
<reference evidence="6" key="1">
    <citation type="journal article" date="2024" name="IScience">
        <title>Strigolactones Initiate the Formation of Haustorium-like Structures in Castilleja.</title>
        <authorList>
            <person name="Buerger M."/>
            <person name="Peterson D."/>
            <person name="Chory J."/>
        </authorList>
    </citation>
    <scope>NUCLEOTIDE SEQUENCE [LARGE SCALE GENOMIC DNA]</scope>
</reference>
<dbReference type="EMBL" id="JAVIJP010000032">
    <property type="protein sequence ID" value="KAL3631340.1"/>
    <property type="molecule type" value="Genomic_DNA"/>
</dbReference>
<dbReference type="InterPro" id="IPR032678">
    <property type="entry name" value="tRNA-synt_1_cat_dom"/>
</dbReference>
<comment type="caution">
    <text evidence="5">The sequence shown here is derived from an EMBL/GenBank/DDBJ whole genome shotgun (WGS) entry which is preliminary data.</text>
</comment>
<evidence type="ECO:0000313" key="6">
    <source>
        <dbReference type="Proteomes" id="UP001632038"/>
    </source>
</evidence>
<sequence>MGKNVVDQIKRNPSDFVLWKAAKHGEPLWTVPGDIECSAMSAQYLTHTFDIHGGGIDLIVPHHENEIAQSCAACYESKVKYWIHNGFVTAIDEKMSKSTGNFFTISEVTKLYHPLALRQFLLRTHYCYPVNLCNIAVRNCFRSYLLHISGTLQDCEKTLLTLKDESGTNGKPARINPAAQ</sequence>
<keyword evidence="1" id="KW-0436">Ligase</keyword>
<dbReference type="InterPro" id="IPR024909">
    <property type="entry name" value="Cys-tRNA/MSH_ligase"/>
</dbReference>
<dbReference type="GO" id="GO:0005524">
    <property type="term" value="F:ATP binding"/>
    <property type="evidence" value="ECO:0007669"/>
    <property type="project" value="UniProtKB-KW"/>
</dbReference>
<proteinExistence type="predicted"/>
<evidence type="ECO:0000256" key="1">
    <source>
        <dbReference type="ARBA" id="ARBA00022598"/>
    </source>
</evidence>
<dbReference type="GO" id="GO:0016874">
    <property type="term" value="F:ligase activity"/>
    <property type="evidence" value="ECO:0007669"/>
    <property type="project" value="UniProtKB-KW"/>
</dbReference>
<dbReference type="PANTHER" id="PTHR10890:SF26">
    <property type="entry name" value="CYSTEINE--TRNA LIGASE 1, CYTOPLASMIC-RELATED"/>
    <property type="match status" value="1"/>
</dbReference>
<evidence type="ECO:0000259" key="4">
    <source>
        <dbReference type="Pfam" id="PF01406"/>
    </source>
</evidence>
<dbReference type="Pfam" id="PF01406">
    <property type="entry name" value="tRNA-synt_1e"/>
    <property type="match status" value="1"/>
</dbReference>